<dbReference type="GeneID" id="93570439"/>
<dbReference type="OrthoDB" id="330671at2759"/>
<dbReference type="Proteomes" id="UP000184499">
    <property type="component" value="Unassembled WGS sequence"/>
</dbReference>
<dbReference type="InterPro" id="IPR014729">
    <property type="entry name" value="Rossmann-like_a/b/a_fold"/>
</dbReference>
<dbReference type="PANTHER" id="PTHR10695">
    <property type="entry name" value="DEPHOSPHO-COA KINASE-RELATED"/>
    <property type="match status" value="1"/>
</dbReference>
<dbReference type="EMBL" id="KV878685">
    <property type="protein sequence ID" value="OJJ71183.1"/>
    <property type="molecule type" value="Genomic_DNA"/>
</dbReference>
<sequence>MASDQLSALLLLPPPPSASFDEFKAAYEPVLLSVCTKLVRELNGANHSAILDIALSLPGLQSPSCRPRTRAFSSLQSFLGSIYRLIGIVCVEQGIELDGPDGIDSRVVLLDYDSVQNTAVTRGDPCDGPIIDLQTLARSGRLWDYIYYPDNQVGQGLATAFSSFYSESKDPNGGSMSAIPDAPNWKAAESLLVMDDNHTSSTHYSVAVGGTFDHFHIGHKLLLTATALVLQPAEDVEAGKVRKITVGVTGEGLLAKKKYAEFLESWDERCMSTGSFLSAIMDFRLPEASAPRIERASGPGPDDKYIQMQMRPDLVFSLVQITDPFGPTVTDKEISALVVSKETRAGGGAVNEERGKKGWENLEVFEVDVLHTGEVPTDDAESFASKISSTDIRRRRMEMATE</sequence>
<gene>
    <name evidence="1" type="ORF">ASPBRDRAFT_127218</name>
</gene>
<evidence type="ECO:0000313" key="2">
    <source>
        <dbReference type="Proteomes" id="UP000184499"/>
    </source>
</evidence>
<dbReference type="GO" id="GO:0004140">
    <property type="term" value="F:dephospho-CoA kinase activity"/>
    <property type="evidence" value="ECO:0007669"/>
    <property type="project" value="TreeGrafter"/>
</dbReference>
<name>A0A1L9UHP8_ASPBC</name>
<protein>
    <recommendedName>
        <fullName evidence="3">Cytidyltransferase-like domain-containing protein</fullName>
    </recommendedName>
</protein>
<accession>A0A1L9UHP8</accession>
<dbReference type="GO" id="GO:0015937">
    <property type="term" value="P:coenzyme A biosynthetic process"/>
    <property type="evidence" value="ECO:0007669"/>
    <property type="project" value="TreeGrafter"/>
</dbReference>
<dbReference type="SUPFAM" id="SSF52374">
    <property type="entry name" value="Nucleotidylyl transferase"/>
    <property type="match status" value="1"/>
</dbReference>
<dbReference type="STRING" id="767769.A0A1L9UHP8"/>
<proteinExistence type="predicted"/>
<dbReference type="AlphaFoldDB" id="A0A1L9UHP8"/>
<keyword evidence="2" id="KW-1185">Reference proteome</keyword>
<evidence type="ECO:0000313" key="1">
    <source>
        <dbReference type="EMBL" id="OJJ71183.1"/>
    </source>
</evidence>
<dbReference type="VEuPathDB" id="FungiDB:ASPBRDRAFT_127218"/>
<evidence type="ECO:0008006" key="3">
    <source>
        <dbReference type="Google" id="ProtNLM"/>
    </source>
</evidence>
<reference evidence="2" key="1">
    <citation type="journal article" date="2017" name="Genome Biol.">
        <title>Comparative genomics reveals high biological diversity and specific adaptations in the industrially and medically important fungal genus Aspergillus.</title>
        <authorList>
            <person name="de Vries R.P."/>
            <person name="Riley R."/>
            <person name="Wiebenga A."/>
            <person name="Aguilar-Osorio G."/>
            <person name="Amillis S."/>
            <person name="Uchima C.A."/>
            <person name="Anderluh G."/>
            <person name="Asadollahi M."/>
            <person name="Askin M."/>
            <person name="Barry K."/>
            <person name="Battaglia E."/>
            <person name="Bayram O."/>
            <person name="Benocci T."/>
            <person name="Braus-Stromeyer S.A."/>
            <person name="Caldana C."/>
            <person name="Canovas D."/>
            <person name="Cerqueira G.C."/>
            <person name="Chen F."/>
            <person name="Chen W."/>
            <person name="Choi C."/>
            <person name="Clum A."/>
            <person name="Dos Santos R.A."/>
            <person name="Damasio A.R."/>
            <person name="Diallinas G."/>
            <person name="Emri T."/>
            <person name="Fekete E."/>
            <person name="Flipphi M."/>
            <person name="Freyberg S."/>
            <person name="Gallo A."/>
            <person name="Gournas C."/>
            <person name="Habgood R."/>
            <person name="Hainaut M."/>
            <person name="Harispe M.L."/>
            <person name="Henrissat B."/>
            <person name="Hilden K.S."/>
            <person name="Hope R."/>
            <person name="Hossain A."/>
            <person name="Karabika E."/>
            <person name="Karaffa L."/>
            <person name="Karanyi Z."/>
            <person name="Krasevec N."/>
            <person name="Kuo A."/>
            <person name="Kusch H."/>
            <person name="LaButti K."/>
            <person name="Lagendijk E.L."/>
            <person name="Lapidus A."/>
            <person name="Levasseur A."/>
            <person name="Lindquist E."/>
            <person name="Lipzen A."/>
            <person name="Logrieco A.F."/>
            <person name="MacCabe A."/>
            <person name="Maekelae M.R."/>
            <person name="Malavazi I."/>
            <person name="Melin P."/>
            <person name="Meyer V."/>
            <person name="Mielnichuk N."/>
            <person name="Miskei M."/>
            <person name="Molnar A.P."/>
            <person name="Mule G."/>
            <person name="Ngan C.Y."/>
            <person name="Orejas M."/>
            <person name="Orosz E."/>
            <person name="Ouedraogo J.P."/>
            <person name="Overkamp K.M."/>
            <person name="Park H.-S."/>
            <person name="Perrone G."/>
            <person name="Piumi F."/>
            <person name="Punt P.J."/>
            <person name="Ram A.F."/>
            <person name="Ramon A."/>
            <person name="Rauscher S."/>
            <person name="Record E."/>
            <person name="Riano-Pachon D.M."/>
            <person name="Robert V."/>
            <person name="Roehrig J."/>
            <person name="Ruller R."/>
            <person name="Salamov A."/>
            <person name="Salih N.S."/>
            <person name="Samson R.A."/>
            <person name="Sandor E."/>
            <person name="Sanguinetti M."/>
            <person name="Schuetze T."/>
            <person name="Sepcic K."/>
            <person name="Shelest E."/>
            <person name="Sherlock G."/>
            <person name="Sophianopoulou V."/>
            <person name="Squina F.M."/>
            <person name="Sun H."/>
            <person name="Susca A."/>
            <person name="Todd R.B."/>
            <person name="Tsang A."/>
            <person name="Unkles S.E."/>
            <person name="van de Wiele N."/>
            <person name="van Rossen-Uffink D."/>
            <person name="Oliveira J.V."/>
            <person name="Vesth T.C."/>
            <person name="Visser J."/>
            <person name="Yu J.-H."/>
            <person name="Zhou M."/>
            <person name="Andersen M.R."/>
            <person name="Archer D.B."/>
            <person name="Baker S.E."/>
            <person name="Benoit I."/>
            <person name="Brakhage A.A."/>
            <person name="Braus G.H."/>
            <person name="Fischer R."/>
            <person name="Frisvad J.C."/>
            <person name="Goldman G.H."/>
            <person name="Houbraken J."/>
            <person name="Oakley B."/>
            <person name="Pocsi I."/>
            <person name="Scazzocchio C."/>
            <person name="Seiboth B."/>
            <person name="vanKuyk P.A."/>
            <person name="Wortman J."/>
            <person name="Dyer P.S."/>
            <person name="Grigoriev I.V."/>
        </authorList>
    </citation>
    <scope>NUCLEOTIDE SEQUENCE [LARGE SCALE GENOMIC DNA]</scope>
    <source>
        <strain evidence="2">CBS 101740 / IMI 381727 / IBT 21946</strain>
    </source>
</reference>
<dbReference type="OMA" id="VEIWDPF"/>
<dbReference type="RefSeq" id="XP_067478431.1">
    <property type="nucleotide sequence ID" value="XM_067617951.1"/>
</dbReference>
<organism evidence="1 2">
    <name type="scientific">Aspergillus brasiliensis (strain CBS 101740 / IMI 381727 / IBT 21946)</name>
    <dbReference type="NCBI Taxonomy" id="767769"/>
    <lineage>
        <taxon>Eukaryota</taxon>
        <taxon>Fungi</taxon>
        <taxon>Dikarya</taxon>
        <taxon>Ascomycota</taxon>
        <taxon>Pezizomycotina</taxon>
        <taxon>Eurotiomycetes</taxon>
        <taxon>Eurotiomycetidae</taxon>
        <taxon>Eurotiales</taxon>
        <taxon>Aspergillaceae</taxon>
        <taxon>Aspergillus</taxon>
        <taxon>Aspergillus subgen. Circumdati</taxon>
    </lineage>
</organism>
<dbReference type="PANTHER" id="PTHR10695:SF46">
    <property type="entry name" value="BIFUNCTIONAL COENZYME A SYNTHASE-RELATED"/>
    <property type="match status" value="1"/>
</dbReference>
<dbReference type="Gene3D" id="3.40.50.620">
    <property type="entry name" value="HUPs"/>
    <property type="match status" value="1"/>
</dbReference>